<keyword evidence="8" id="KW-1185">Reference proteome</keyword>
<reference evidence="9" key="1">
    <citation type="submission" date="2025-08" db="UniProtKB">
        <authorList>
            <consortium name="RefSeq"/>
        </authorList>
    </citation>
    <scope>IDENTIFICATION</scope>
</reference>
<evidence type="ECO:0000313" key="8">
    <source>
        <dbReference type="Proteomes" id="UP001652625"/>
    </source>
</evidence>
<comment type="cofactor">
    <cofactor evidence="1">
        <name>pyridoxal 5'-phosphate</name>
        <dbReference type="ChEBI" id="CHEBI:597326"/>
    </cofactor>
</comment>
<dbReference type="RefSeq" id="XP_065658687.1">
    <property type="nucleotide sequence ID" value="XM_065802615.1"/>
</dbReference>
<feature type="domain" description="Tryptophan synthase beta chain-like PALP" evidence="7">
    <location>
        <begin position="51"/>
        <end position="342"/>
    </location>
</feature>
<dbReference type="InterPro" id="IPR001926">
    <property type="entry name" value="TrpB-like_PALP"/>
</dbReference>
<dbReference type="Proteomes" id="UP001652625">
    <property type="component" value="Chromosome 08"/>
</dbReference>
<dbReference type="Gene3D" id="3.40.50.1100">
    <property type="match status" value="2"/>
</dbReference>
<evidence type="ECO:0000256" key="3">
    <source>
        <dbReference type="ARBA" id="ARBA00023239"/>
    </source>
</evidence>
<evidence type="ECO:0000256" key="2">
    <source>
        <dbReference type="ARBA" id="ARBA00022898"/>
    </source>
</evidence>
<proteinExistence type="predicted"/>
<dbReference type="CDD" id="cd01562">
    <property type="entry name" value="Thr-dehyd"/>
    <property type="match status" value="1"/>
</dbReference>
<evidence type="ECO:0000256" key="1">
    <source>
        <dbReference type="ARBA" id="ARBA00001933"/>
    </source>
</evidence>
<name>A0ABM4CAI7_HYDVU</name>
<dbReference type="InterPro" id="IPR044561">
    <property type="entry name" value="ACT_ThrD-II-like"/>
</dbReference>
<dbReference type="CDD" id="cd04886">
    <property type="entry name" value="ACT_ThrD-II-like"/>
    <property type="match status" value="1"/>
</dbReference>
<keyword evidence="2" id="KW-0663">Pyridoxal phosphate</keyword>
<dbReference type="GeneID" id="136083210"/>
<evidence type="ECO:0000256" key="5">
    <source>
        <dbReference type="ARBA" id="ARBA00042605"/>
    </source>
</evidence>
<organism evidence="8 9">
    <name type="scientific">Hydra vulgaris</name>
    <name type="common">Hydra</name>
    <name type="synonym">Hydra attenuata</name>
    <dbReference type="NCBI Taxonomy" id="6087"/>
    <lineage>
        <taxon>Eukaryota</taxon>
        <taxon>Metazoa</taxon>
        <taxon>Cnidaria</taxon>
        <taxon>Hydrozoa</taxon>
        <taxon>Hydroidolina</taxon>
        <taxon>Anthoathecata</taxon>
        <taxon>Aplanulata</taxon>
        <taxon>Hydridae</taxon>
        <taxon>Hydra</taxon>
    </lineage>
</organism>
<dbReference type="SUPFAM" id="SSF53686">
    <property type="entry name" value="Tryptophan synthase beta subunit-like PLP-dependent enzymes"/>
    <property type="match status" value="1"/>
</dbReference>
<dbReference type="PANTHER" id="PTHR48078:SF19">
    <property type="entry name" value="ACT DOMAIN-CONTAINING PROTEIN"/>
    <property type="match status" value="1"/>
</dbReference>
<sequence>MSNDHNKTEDCEAVEKPHERHHEGKIQKHVASEGPIAVTFEDITAAAFRIKNGIKKTICEKSCALSDLLQMDVYLKREYMQVTGSFKERGARNTLLLLTKQQKAVGVIAASAGNHALALAYHGKELNIPVTVCMPTNAPITKVSRCKKYGATVYTEGTDVIEAKEFALKIAQEKGFVYINGYDHPDILAGQGTCGIEMVEDVNGIDAIVIPTGGGGLIAGCAVAIKNLQPNIEVISVESEKCASFKAAFEAGKPVKIAVEQSITLADGLCVSTVGENAFFTARPYVDKVVSVSEPYIAMAVLRLVESEKCVVEGAGATGLAAGLSGQLSHLKGKRVVFLLSGGNIDSTVLGRVIDRGLAADGRLIRFSAVISDRPGGLLELARVLAEHGASVKDIFHERAWLQTTVFKAEIKVICEVRDYEHGCALRKILEIKYDDVNWLTNTIHDKSEN</sequence>
<dbReference type="Pfam" id="PF00291">
    <property type="entry name" value="PALP"/>
    <property type="match status" value="1"/>
</dbReference>
<dbReference type="InterPro" id="IPR036052">
    <property type="entry name" value="TrpB-like_PALP_sf"/>
</dbReference>
<evidence type="ECO:0000256" key="6">
    <source>
        <dbReference type="SAM" id="MobiDB-lite"/>
    </source>
</evidence>
<evidence type="ECO:0000259" key="7">
    <source>
        <dbReference type="Pfam" id="PF00291"/>
    </source>
</evidence>
<feature type="region of interest" description="Disordered" evidence="6">
    <location>
        <begin position="1"/>
        <end position="25"/>
    </location>
</feature>
<keyword evidence="3" id="KW-0456">Lyase</keyword>
<dbReference type="PANTHER" id="PTHR48078">
    <property type="entry name" value="THREONINE DEHYDRATASE, MITOCHONDRIAL-RELATED"/>
    <property type="match status" value="1"/>
</dbReference>
<dbReference type="InterPro" id="IPR050147">
    <property type="entry name" value="Ser/Thr_Dehydratase"/>
</dbReference>
<protein>
    <recommendedName>
        <fullName evidence="4">L-serine deaminase</fullName>
    </recommendedName>
    <alternativeName>
        <fullName evidence="5">L-threonine dehydratase</fullName>
    </alternativeName>
</protein>
<gene>
    <name evidence="9" type="primary">LOC136083210</name>
</gene>
<evidence type="ECO:0000256" key="4">
    <source>
        <dbReference type="ARBA" id="ARBA00041766"/>
    </source>
</evidence>
<evidence type="ECO:0000313" key="9">
    <source>
        <dbReference type="RefSeq" id="XP_065658687.1"/>
    </source>
</evidence>
<accession>A0ABM4CAI7</accession>